<dbReference type="SMART" id="SM00065">
    <property type="entry name" value="GAF"/>
    <property type="match status" value="1"/>
</dbReference>
<dbReference type="Pfam" id="PF03861">
    <property type="entry name" value="ANTAR"/>
    <property type="match status" value="1"/>
</dbReference>
<keyword evidence="2" id="KW-0418">Kinase</keyword>
<dbReference type="Gene3D" id="1.10.10.10">
    <property type="entry name" value="Winged helix-like DNA-binding domain superfamily/Winged helix DNA-binding domain"/>
    <property type="match status" value="1"/>
</dbReference>
<evidence type="ECO:0000259" key="5">
    <source>
        <dbReference type="PROSITE" id="PS50921"/>
    </source>
</evidence>
<feature type="domain" description="ANTAR" evidence="5">
    <location>
        <begin position="184"/>
        <end position="245"/>
    </location>
</feature>
<evidence type="ECO:0000313" key="7">
    <source>
        <dbReference type="Proteomes" id="UP001183202"/>
    </source>
</evidence>
<sequence>MLDQITSGSKSGSEPDAAALELTEAGSAAAELLQLLLATEDITDFLDELATLTTKVLPGELSCGITMRRGRGATTMASSDTRACQVDEIQYSHDEGPCLHALATGQVTVVDDLASDDRWGGYQMPALGHGVRSSLSLPLHTDSEVVGALNIYATRPGTFGPPEQVVGGRFAEEASRALTLAVRLAERSEMSAHLQAALASRAVIDQALGIVMGQNRCTADEAFEVLRTASQNRNVKLRDIAAEMVIALSGHRPTDKPRFS</sequence>
<protein>
    <submittedName>
        <fullName evidence="6">GAF and ANTAR domain-containing protein</fullName>
    </submittedName>
</protein>
<dbReference type="RefSeq" id="WP_311554501.1">
    <property type="nucleotide sequence ID" value="NZ_JAVREJ010000002.1"/>
</dbReference>
<dbReference type="InterPro" id="IPR005561">
    <property type="entry name" value="ANTAR"/>
</dbReference>
<gene>
    <name evidence="6" type="ORF">RM445_03440</name>
</gene>
<keyword evidence="3" id="KW-0805">Transcription regulation</keyword>
<evidence type="ECO:0000256" key="2">
    <source>
        <dbReference type="ARBA" id="ARBA00022777"/>
    </source>
</evidence>
<dbReference type="SMART" id="SM01012">
    <property type="entry name" value="ANTAR"/>
    <property type="match status" value="1"/>
</dbReference>
<evidence type="ECO:0000256" key="3">
    <source>
        <dbReference type="ARBA" id="ARBA00023015"/>
    </source>
</evidence>
<dbReference type="InterPro" id="IPR011006">
    <property type="entry name" value="CheY-like_superfamily"/>
</dbReference>
<name>A0ABU2N3S6_9PSEU</name>
<keyword evidence="4" id="KW-0804">Transcription</keyword>
<dbReference type="Pfam" id="PF13185">
    <property type="entry name" value="GAF_2"/>
    <property type="match status" value="1"/>
</dbReference>
<dbReference type="EMBL" id="JAVREJ010000002">
    <property type="protein sequence ID" value="MDT0348573.1"/>
    <property type="molecule type" value="Genomic_DNA"/>
</dbReference>
<evidence type="ECO:0000256" key="1">
    <source>
        <dbReference type="ARBA" id="ARBA00022679"/>
    </source>
</evidence>
<evidence type="ECO:0000256" key="4">
    <source>
        <dbReference type="ARBA" id="ARBA00023163"/>
    </source>
</evidence>
<dbReference type="PROSITE" id="PS50921">
    <property type="entry name" value="ANTAR"/>
    <property type="match status" value="1"/>
</dbReference>
<reference evidence="7" key="1">
    <citation type="submission" date="2023-07" db="EMBL/GenBank/DDBJ databases">
        <title>30 novel species of actinomycetes from the DSMZ collection.</title>
        <authorList>
            <person name="Nouioui I."/>
        </authorList>
    </citation>
    <scope>NUCLEOTIDE SEQUENCE [LARGE SCALE GENOMIC DNA]</scope>
    <source>
        <strain evidence="7">DSM 45834</strain>
    </source>
</reference>
<dbReference type="InterPro" id="IPR003018">
    <property type="entry name" value="GAF"/>
</dbReference>
<evidence type="ECO:0000313" key="6">
    <source>
        <dbReference type="EMBL" id="MDT0348573.1"/>
    </source>
</evidence>
<dbReference type="Proteomes" id="UP001183202">
    <property type="component" value="Unassembled WGS sequence"/>
</dbReference>
<dbReference type="PIRSF" id="PIRSF036625">
    <property type="entry name" value="GAF_ANTAR"/>
    <property type="match status" value="1"/>
</dbReference>
<accession>A0ABU2N3S6</accession>
<dbReference type="InterPro" id="IPR036388">
    <property type="entry name" value="WH-like_DNA-bd_sf"/>
</dbReference>
<dbReference type="SUPFAM" id="SSF55781">
    <property type="entry name" value="GAF domain-like"/>
    <property type="match status" value="1"/>
</dbReference>
<proteinExistence type="predicted"/>
<keyword evidence="1" id="KW-0808">Transferase</keyword>
<comment type="caution">
    <text evidence="6">The sequence shown here is derived from an EMBL/GenBank/DDBJ whole genome shotgun (WGS) entry which is preliminary data.</text>
</comment>
<dbReference type="InterPro" id="IPR029016">
    <property type="entry name" value="GAF-like_dom_sf"/>
</dbReference>
<organism evidence="6 7">
    <name type="scientific">Pseudonocardia charpentierae</name>
    <dbReference type="NCBI Taxonomy" id="3075545"/>
    <lineage>
        <taxon>Bacteria</taxon>
        <taxon>Bacillati</taxon>
        <taxon>Actinomycetota</taxon>
        <taxon>Actinomycetes</taxon>
        <taxon>Pseudonocardiales</taxon>
        <taxon>Pseudonocardiaceae</taxon>
        <taxon>Pseudonocardia</taxon>
    </lineage>
</organism>
<dbReference type="Gene3D" id="3.30.450.40">
    <property type="match status" value="1"/>
</dbReference>
<dbReference type="SUPFAM" id="SSF52172">
    <property type="entry name" value="CheY-like"/>
    <property type="match status" value="1"/>
</dbReference>
<dbReference type="InterPro" id="IPR012074">
    <property type="entry name" value="GAF_ANTAR"/>
</dbReference>
<keyword evidence="7" id="KW-1185">Reference proteome</keyword>